<evidence type="ECO:0000313" key="10">
    <source>
        <dbReference type="EMBL" id="GBC62325.1"/>
    </source>
</evidence>
<accession>A0A401FZD4</accession>
<dbReference type="SUPFAM" id="SSF54862">
    <property type="entry name" value="4Fe-4S ferredoxins"/>
    <property type="match status" value="1"/>
</dbReference>
<dbReference type="OrthoDB" id="9789030at2"/>
<feature type="coiled-coil region" evidence="7">
    <location>
        <begin position="313"/>
        <end position="348"/>
    </location>
</feature>
<keyword evidence="8" id="KW-0812">Transmembrane</keyword>
<keyword evidence="5" id="KW-0408">Iron</keyword>
<dbReference type="CDD" id="cd10561">
    <property type="entry name" value="HybA_like"/>
    <property type="match status" value="1"/>
</dbReference>
<dbReference type="Proteomes" id="UP000288096">
    <property type="component" value="Unassembled WGS sequence"/>
</dbReference>
<evidence type="ECO:0000256" key="1">
    <source>
        <dbReference type="ARBA" id="ARBA00004196"/>
    </source>
</evidence>
<dbReference type="InterPro" id="IPR017900">
    <property type="entry name" value="4Fe4S_Fe_S_CS"/>
</dbReference>
<dbReference type="GO" id="GO:0046872">
    <property type="term" value="F:metal ion binding"/>
    <property type="evidence" value="ECO:0007669"/>
    <property type="project" value="UniProtKB-KW"/>
</dbReference>
<keyword evidence="7" id="KW-0175">Coiled coil</keyword>
<dbReference type="InterPro" id="IPR017896">
    <property type="entry name" value="4Fe4S_Fe-S-bd"/>
</dbReference>
<evidence type="ECO:0000256" key="8">
    <source>
        <dbReference type="SAM" id="Phobius"/>
    </source>
</evidence>
<dbReference type="InterPro" id="IPR051555">
    <property type="entry name" value="FDH_Electron_Transfer_Unit"/>
</dbReference>
<evidence type="ECO:0000256" key="7">
    <source>
        <dbReference type="SAM" id="Coils"/>
    </source>
</evidence>
<keyword evidence="6" id="KW-0411">Iron-sulfur</keyword>
<comment type="caution">
    <text evidence="10">The sequence shown here is derived from an EMBL/GenBank/DDBJ whole genome shotgun (WGS) entry which is preliminary data.</text>
</comment>
<evidence type="ECO:0000256" key="6">
    <source>
        <dbReference type="ARBA" id="ARBA00023014"/>
    </source>
</evidence>
<feature type="domain" description="4Fe-4S ferredoxin-type" evidence="9">
    <location>
        <begin position="40"/>
        <end position="70"/>
    </location>
</feature>
<dbReference type="EMBL" id="BEXT01000001">
    <property type="protein sequence ID" value="GBC62325.1"/>
    <property type="molecule type" value="Genomic_DNA"/>
</dbReference>
<proteinExistence type="predicted"/>
<dbReference type="PROSITE" id="PS51379">
    <property type="entry name" value="4FE4S_FER_2"/>
    <property type="match status" value="2"/>
</dbReference>
<evidence type="ECO:0000256" key="5">
    <source>
        <dbReference type="ARBA" id="ARBA00023004"/>
    </source>
</evidence>
<sequence length="355" mass="38924">MSVSRRKFLAWMGGAGLSTAVGKKASAASNKVFKGYPDSLGVLHDTTLCVGCRSCEEACNKVNDLPQPEKPFKDLSVLEEDRRTDARAFTVVNQYENSEQPGSPVFRKIQCNHCLEPACASACFVSAFKKTEEGAVVYDASVCVGCRYCMVACPFNIPAYEYDNVLTPKVVKCTMCHPRVREGKLPGCVEACPVEALTFGRRDDLLQIARERIRKHPERYIDHIYGEHEMGGTSWLYITGTPYEEIGMREDLGNTPAPGLTSGALAVVPMVAGLWPIFLTGAYAMSRRKEKVSAEEREQAVAAAVAETDAAAEKKLALALEKAKKEKETAIQKEVKKALEEAAKAQEDPDKEEDA</sequence>
<dbReference type="PROSITE" id="PS00198">
    <property type="entry name" value="4FE4S_FER_1"/>
    <property type="match status" value="1"/>
</dbReference>
<dbReference type="GO" id="GO:0030313">
    <property type="term" value="C:cell envelope"/>
    <property type="evidence" value="ECO:0007669"/>
    <property type="project" value="UniProtKB-SubCell"/>
</dbReference>
<organism evidence="10 11">
    <name type="scientific">Desulfonema ishimotonii</name>
    <dbReference type="NCBI Taxonomy" id="45657"/>
    <lineage>
        <taxon>Bacteria</taxon>
        <taxon>Pseudomonadati</taxon>
        <taxon>Thermodesulfobacteriota</taxon>
        <taxon>Desulfobacteria</taxon>
        <taxon>Desulfobacterales</taxon>
        <taxon>Desulfococcaceae</taxon>
        <taxon>Desulfonema</taxon>
    </lineage>
</organism>
<dbReference type="PANTHER" id="PTHR43545">
    <property type="entry name" value="FORMATE DEHYDROGENASE, NITRATE-INDUCIBLE, IRON-SULFUR SUBUNIT"/>
    <property type="match status" value="1"/>
</dbReference>
<evidence type="ECO:0000313" key="11">
    <source>
        <dbReference type="Proteomes" id="UP000288096"/>
    </source>
</evidence>
<keyword evidence="4" id="KW-0677">Repeat</keyword>
<keyword evidence="8" id="KW-1133">Transmembrane helix</keyword>
<dbReference type="GO" id="GO:0051539">
    <property type="term" value="F:4 iron, 4 sulfur cluster binding"/>
    <property type="evidence" value="ECO:0007669"/>
    <property type="project" value="UniProtKB-KW"/>
</dbReference>
<evidence type="ECO:0000259" key="9">
    <source>
        <dbReference type="PROSITE" id="PS51379"/>
    </source>
</evidence>
<feature type="domain" description="4Fe-4S ferredoxin-type" evidence="9">
    <location>
        <begin position="134"/>
        <end position="163"/>
    </location>
</feature>
<name>A0A401FZD4_9BACT</name>
<feature type="transmembrane region" description="Helical" evidence="8">
    <location>
        <begin position="264"/>
        <end position="285"/>
    </location>
</feature>
<comment type="subcellular location">
    <subcellularLocation>
        <location evidence="1">Cell envelope</location>
    </subcellularLocation>
</comment>
<keyword evidence="3" id="KW-0479">Metal-binding</keyword>
<dbReference type="InterPro" id="IPR054814">
    <property type="entry name" value="HmcB"/>
</dbReference>
<dbReference type="Pfam" id="PF13247">
    <property type="entry name" value="Fer4_11"/>
    <property type="match status" value="1"/>
</dbReference>
<dbReference type="PANTHER" id="PTHR43545:SF4">
    <property type="entry name" value="IRON-SULFUR PROTEIN"/>
    <property type="match status" value="1"/>
</dbReference>
<gene>
    <name evidence="10" type="ORF">DENIS_3294</name>
</gene>
<dbReference type="NCBIfam" id="NF045715">
    <property type="entry name" value="sulf_resp_HmcB"/>
    <property type="match status" value="1"/>
</dbReference>
<evidence type="ECO:0000256" key="2">
    <source>
        <dbReference type="ARBA" id="ARBA00022485"/>
    </source>
</evidence>
<evidence type="ECO:0000256" key="3">
    <source>
        <dbReference type="ARBA" id="ARBA00022723"/>
    </source>
</evidence>
<protein>
    <recommendedName>
        <fullName evidence="9">4Fe-4S ferredoxin-type domain-containing protein</fullName>
    </recommendedName>
</protein>
<reference evidence="11" key="2">
    <citation type="submission" date="2019-01" db="EMBL/GenBank/DDBJ databases">
        <title>Genome sequence of Desulfonema ishimotonii strain Tokyo 01.</title>
        <authorList>
            <person name="Fukui M."/>
        </authorList>
    </citation>
    <scope>NUCLEOTIDE SEQUENCE [LARGE SCALE GENOMIC DNA]</scope>
    <source>
        <strain evidence="11">Tokyo 01</strain>
    </source>
</reference>
<keyword evidence="2" id="KW-0004">4Fe-4S</keyword>
<keyword evidence="8" id="KW-0472">Membrane</keyword>
<dbReference type="AlphaFoldDB" id="A0A401FZD4"/>
<reference evidence="11" key="1">
    <citation type="submission" date="2017-11" db="EMBL/GenBank/DDBJ databases">
        <authorList>
            <person name="Watanabe M."/>
            <person name="Kojima H."/>
        </authorList>
    </citation>
    <scope>NUCLEOTIDE SEQUENCE [LARGE SCALE GENOMIC DNA]</scope>
    <source>
        <strain evidence="11">Tokyo 01</strain>
    </source>
</reference>
<dbReference type="InterPro" id="IPR006311">
    <property type="entry name" value="TAT_signal"/>
</dbReference>
<dbReference type="PROSITE" id="PS51318">
    <property type="entry name" value="TAT"/>
    <property type="match status" value="1"/>
</dbReference>
<dbReference type="Gene3D" id="3.30.70.20">
    <property type="match status" value="2"/>
</dbReference>
<evidence type="ECO:0000256" key="4">
    <source>
        <dbReference type="ARBA" id="ARBA00022737"/>
    </source>
</evidence>
<keyword evidence="11" id="KW-1185">Reference proteome</keyword>